<accession>A0A1X0SDY4</accession>
<comment type="similarity">
    <text evidence="2">Belongs to the SMN family.</text>
</comment>
<evidence type="ECO:0000256" key="2">
    <source>
        <dbReference type="ARBA" id="ARBA00005371"/>
    </source>
</evidence>
<keyword evidence="5" id="KW-0539">Nucleus</keyword>
<dbReference type="GO" id="GO:0008380">
    <property type="term" value="P:RNA splicing"/>
    <property type="evidence" value="ECO:0007669"/>
    <property type="project" value="UniProtKB-KW"/>
</dbReference>
<feature type="compositionally biased region" description="Basic and acidic residues" evidence="6">
    <location>
        <begin position="53"/>
        <end position="62"/>
    </location>
</feature>
<feature type="domain" description="Survival Motor Neuron Gemin2-binding" evidence="7">
    <location>
        <begin position="25"/>
        <end position="49"/>
    </location>
</feature>
<keyword evidence="3" id="KW-0507">mRNA processing</keyword>
<dbReference type="EMBL" id="KV921266">
    <property type="protein sequence ID" value="ORE22469.1"/>
    <property type="molecule type" value="Genomic_DNA"/>
</dbReference>
<dbReference type="InterPro" id="IPR040424">
    <property type="entry name" value="Smn1"/>
</dbReference>
<organism evidence="8 9">
    <name type="scientific">Rhizopus microsporus</name>
    <dbReference type="NCBI Taxonomy" id="58291"/>
    <lineage>
        <taxon>Eukaryota</taxon>
        <taxon>Fungi</taxon>
        <taxon>Fungi incertae sedis</taxon>
        <taxon>Mucoromycota</taxon>
        <taxon>Mucoromycotina</taxon>
        <taxon>Mucoromycetes</taxon>
        <taxon>Mucorales</taxon>
        <taxon>Mucorineae</taxon>
        <taxon>Rhizopodaceae</taxon>
        <taxon>Rhizopus</taxon>
    </lineage>
</organism>
<protein>
    <recommendedName>
        <fullName evidence="7">Survival Motor Neuron Gemin2-binding domain-containing protein</fullName>
    </recommendedName>
</protein>
<dbReference type="GO" id="GO:0006397">
    <property type="term" value="P:mRNA processing"/>
    <property type="evidence" value="ECO:0007669"/>
    <property type="project" value="UniProtKB-KW"/>
</dbReference>
<dbReference type="CDD" id="cd22852">
    <property type="entry name" value="SMN_C"/>
    <property type="match status" value="1"/>
</dbReference>
<dbReference type="InterPro" id="IPR047313">
    <property type="entry name" value="SMN_C"/>
</dbReference>
<dbReference type="Pfam" id="PF20636">
    <property type="entry name" value="SMN_G2-BD"/>
    <property type="match status" value="1"/>
</dbReference>
<sequence>MSLNKSTSDAEIPTGTVLFAAGQMKHDEFWDDTELIEHWDKTVELYRSQYSNVKEKAETETKGKRKKKALEEDIPKKKKVRHTTIKDISQPNPTKTTTAEEDLSNLIMAWYYAGYYTALYSEQHK</sequence>
<evidence type="ECO:0000259" key="7">
    <source>
        <dbReference type="Pfam" id="PF20636"/>
    </source>
</evidence>
<dbReference type="OMA" id="WYYCGYY"/>
<evidence type="ECO:0000313" key="9">
    <source>
        <dbReference type="Proteomes" id="UP000242381"/>
    </source>
</evidence>
<dbReference type="GO" id="GO:0005634">
    <property type="term" value="C:nucleus"/>
    <property type="evidence" value="ECO:0007669"/>
    <property type="project" value="UniProtKB-SubCell"/>
</dbReference>
<name>A0A1X0SDY4_RHIZD</name>
<evidence type="ECO:0000256" key="3">
    <source>
        <dbReference type="ARBA" id="ARBA00022664"/>
    </source>
</evidence>
<dbReference type="AlphaFoldDB" id="A0A1X0SDY4"/>
<evidence type="ECO:0000256" key="1">
    <source>
        <dbReference type="ARBA" id="ARBA00004123"/>
    </source>
</evidence>
<dbReference type="PANTHER" id="PTHR39267">
    <property type="entry name" value="SURVIVAL MOTOR NEURON-LIKE PROTEIN 1"/>
    <property type="match status" value="1"/>
</dbReference>
<evidence type="ECO:0000313" key="8">
    <source>
        <dbReference type="EMBL" id="ORE22469.1"/>
    </source>
</evidence>
<dbReference type="VEuPathDB" id="FungiDB:BCV72DRAFT_200250"/>
<dbReference type="InterPro" id="IPR049481">
    <property type="entry name" value="SMN_G2-BD"/>
</dbReference>
<evidence type="ECO:0000256" key="5">
    <source>
        <dbReference type="ARBA" id="ARBA00023242"/>
    </source>
</evidence>
<feature type="region of interest" description="Disordered" evidence="6">
    <location>
        <begin position="53"/>
        <end position="97"/>
    </location>
</feature>
<dbReference type="Proteomes" id="UP000242381">
    <property type="component" value="Unassembled WGS sequence"/>
</dbReference>
<reference evidence="8 9" key="1">
    <citation type="journal article" date="2016" name="Proc. Natl. Acad. Sci. U.S.A.">
        <title>Lipid metabolic changes in an early divergent fungus govern the establishment of a mutualistic symbiosis with endobacteria.</title>
        <authorList>
            <person name="Lastovetsky O.A."/>
            <person name="Gaspar M.L."/>
            <person name="Mondo S.J."/>
            <person name="LaButti K.M."/>
            <person name="Sandor L."/>
            <person name="Grigoriev I.V."/>
            <person name="Henry S.A."/>
            <person name="Pawlowska T.E."/>
        </authorList>
    </citation>
    <scope>NUCLEOTIDE SEQUENCE [LARGE SCALE GENOMIC DNA]</scope>
    <source>
        <strain evidence="8 9">ATCC 11559</strain>
    </source>
</reference>
<keyword evidence="4" id="KW-0508">mRNA splicing</keyword>
<comment type="subcellular location">
    <subcellularLocation>
        <location evidence="1">Nucleus</location>
    </subcellularLocation>
</comment>
<dbReference type="VEuPathDB" id="FungiDB:BCV72DRAFT_34738"/>
<gene>
    <name evidence="8" type="ORF">BCV71DRAFT_224481</name>
</gene>
<evidence type="ECO:0000256" key="4">
    <source>
        <dbReference type="ARBA" id="ARBA00023187"/>
    </source>
</evidence>
<proteinExistence type="inferred from homology"/>
<dbReference type="PANTHER" id="PTHR39267:SF1">
    <property type="entry name" value="SURVIVAL MOTOR NEURON PROTEIN"/>
    <property type="match status" value="1"/>
</dbReference>
<evidence type="ECO:0000256" key="6">
    <source>
        <dbReference type="SAM" id="MobiDB-lite"/>
    </source>
</evidence>
<feature type="compositionally biased region" description="Polar residues" evidence="6">
    <location>
        <begin position="86"/>
        <end position="97"/>
    </location>
</feature>